<accession>E6SH72</accession>
<dbReference type="CDD" id="cd00614">
    <property type="entry name" value="CGS_like"/>
    <property type="match status" value="1"/>
</dbReference>
<dbReference type="GO" id="GO:0019346">
    <property type="term" value="P:transsulfuration"/>
    <property type="evidence" value="ECO:0007669"/>
    <property type="project" value="InterPro"/>
</dbReference>
<evidence type="ECO:0000256" key="3">
    <source>
        <dbReference type="ARBA" id="ARBA00022898"/>
    </source>
</evidence>
<dbReference type="OrthoDB" id="9780685at2"/>
<dbReference type="Gene3D" id="3.40.640.10">
    <property type="entry name" value="Type I PLP-dependent aspartate aminotransferase-like (Major domain)"/>
    <property type="match status" value="1"/>
</dbReference>
<keyword evidence="7" id="KW-0808">Transferase</keyword>
<dbReference type="EMBL" id="CP002344">
    <property type="protein sequence ID" value="ADU51736.1"/>
    <property type="molecule type" value="Genomic_DNA"/>
</dbReference>
<evidence type="ECO:0000256" key="4">
    <source>
        <dbReference type="PIRSR" id="PIRSR001434-2"/>
    </source>
</evidence>
<dbReference type="GO" id="GO:0030170">
    <property type="term" value="F:pyridoxal phosphate binding"/>
    <property type="evidence" value="ECO:0007669"/>
    <property type="project" value="InterPro"/>
</dbReference>
<dbReference type="PANTHER" id="PTHR11808:SF90">
    <property type="entry name" value="CYSTATHIONINE GAMMA-SYNTHASE"/>
    <property type="match status" value="1"/>
</dbReference>
<organism evidence="7 8">
    <name type="scientific">Thermaerobacter marianensis (strain ATCC 700841 / DSM 12885 / JCM 10246 / 7p75a)</name>
    <dbReference type="NCBI Taxonomy" id="644966"/>
    <lineage>
        <taxon>Bacteria</taxon>
        <taxon>Bacillati</taxon>
        <taxon>Bacillota</taxon>
        <taxon>Clostridia</taxon>
        <taxon>Eubacteriales</taxon>
        <taxon>Clostridiales Family XVII. Incertae Sedis</taxon>
        <taxon>Thermaerobacter</taxon>
    </lineage>
</organism>
<feature type="region of interest" description="Disordered" evidence="6">
    <location>
        <begin position="1"/>
        <end position="32"/>
    </location>
</feature>
<comment type="similarity">
    <text evidence="2 5">Belongs to the trans-sulfuration enzymes family.</text>
</comment>
<dbReference type="AlphaFoldDB" id="E6SH72"/>
<dbReference type="GO" id="GO:0016846">
    <property type="term" value="F:carbon-sulfur lyase activity"/>
    <property type="evidence" value="ECO:0007669"/>
    <property type="project" value="TreeGrafter"/>
</dbReference>
<dbReference type="FunFam" id="3.40.640.10:FF:000009">
    <property type="entry name" value="Cystathionine gamma-synthase homolog"/>
    <property type="match status" value="1"/>
</dbReference>
<feature type="modified residue" description="N6-(pyridoxal phosphate)lysine" evidence="4">
    <location>
        <position position="228"/>
    </location>
</feature>
<keyword evidence="3 4" id="KW-0663">Pyridoxal phosphate</keyword>
<dbReference type="InterPro" id="IPR015421">
    <property type="entry name" value="PyrdxlP-dep_Trfase_major"/>
</dbReference>
<dbReference type="Gene3D" id="3.90.1150.10">
    <property type="entry name" value="Aspartate Aminotransferase, domain 1"/>
    <property type="match status" value="1"/>
</dbReference>
<dbReference type="Proteomes" id="UP000008915">
    <property type="component" value="Chromosome"/>
</dbReference>
<dbReference type="GO" id="GO:0003962">
    <property type="term" value="F:cystathionine gamma-synthase activity"/>
    <property type="evidence" value="ECO:0007669"/>
    <property type="project" value="UniProtKB-EC"/>
</dbReference>
<dbReference type="STRING" id="644966.Tmar_1627"/>
<proteinExistence type="inferred from homology"/>
<name>E6SH72_THEM7</name>
<dbReference type="GO" id="GO:0005737">
    <property type="term" value="C:cytoplasm"/>
    <property type="evidence" value="ECO:0007669"/>
    <property type="project" value="TreeGrafter"/>
</dbReference>
<protein>
    <submittedName>
        <fullName evidence="7">Cystathionine gamma-synthase</fullName>
        <ecNumber evidence="7">2.5.1.48</ecNumber>
    </submittedName>
</protein>
<gene>
    <name evidence="7" type="ordered locus">Tmar_1627</name>
</gene>
<dbReference type="HOGENOM" id="CLU_018986_2_0_9"/>
<dbReference type="RefSeq" id="WP_013496037.1">
    <property type="nucleotide sequence ID" value="NC_014831.1"/>
</dbReference>
<dbReference type="InterPro" id="IPR015422">
    <property type="entry name" value="PyrdxlP-dep_Trfase_small"/>
</dbReference>
<evidence type="ECO:0000256" key="5">
    <source>
        <dbReference type="RuleBase" id="RU362118"/>
    </source>
</evidence>
<dbReference type="InterPro" id="IPR000277">
    <property type="entry name" value="Cys/Met-Metab_PyrdxlP-dep_enz"/>
</dbReference>
<dbReference type="PIRSF" id="PIRSF001434">
    <property type="entry name" value="CGS"/>
    <property type="match status" value="1"/>
</dbReference>
<dbReference type="PANTHER" id="PTHR11808">
    <property type="entry name" value="TRANS-SULFURATION ENZYME FAMILY MEMBER"/>
    <property type="match status" value="1"/>
</dbReference>
<evidence type="ECO:0000313" key="7">
    <source>
        <dbReference type="EMBL" id="ADU51736.1"/>
    </source>
</evidence>
<dbReference type="EC" id="2.5.1.48" evidence="7"/>
<evidence type="ECO:0000256" key="6">
    <source>
        <dbReference type="SAM" id="MobiDB-lite"/>
    </source>
</evidence>
<dbReference type="KEGG" id="tmr:Tmar_1627"/>
<feature type="compositionally biased region" description="Gly residues" evidence="6">
    <location>
        <begin position="1"/>
        <end position="16"/>
    </location>
</feature>
<evidence type="ECO:0000256" key="2">
    <source>
        <dbReference type="ARBA" id="ARBA00009077"/>
    </source>
</evidence>
<dbReference type="Pfam" id="PF01053">
    <property type="entry name" value="Cys_Met_Meta_PP"/>
    <property type="match status" value="1"/>
</dbReference>
<feature type="compositionally biased region" description="Low complexity" evidence="6">
    <location>
        <begin position="17"/>
        <end position="26"/>
    </location>
</feature>
<dbReference type="InterPro" id="IPR015424">
    <property type="entry name" value="PyrdxlP-dep_Trfase"/>
</dbReference>
<reference evidence="8" key="2">
    <citation type="journal article" date="2010" name="Stand. Genomic Sci.">
        <title>Complete genome sequence of Thermaerobacter marianensis type strain (7p75aT).</title>
        <authorList>
            <person name="Han C."/>
            <person name="Gu W."/>
            <person name="Zhang X."/>
            <person name="Lapidus A."/>
            <person name="Nolan M."/>
            <person name="Copeland A."/>
            <person name="Lucas S."/>
            <person name="Glavina Del Rio T."/>
            <person name="Tice H."/>
            <person name="Cheng J."/>
            <person name="Tapia R."/>
            <person name="Goodwin L."/>
            <person name="Pitluck S."/>
            <person name="Pagani I."/>
            <person name="Ivanova N."/>
            <person name="Mavromatis K."/>
            <person name="Mikhailova N."/>
            <person name="Pati A."/>
            <person name="Chen A."/>
            <person name="Palaniappan K."/>
            <person name="Land M."/>
            <person name="Hauser L."/>
            <person name="Chang Y."/>
            <person name="Jeffries C."/>
            <person name="Schneider S."/>
            <person name="Rohde M."/>
            <person name="Goker M."/>
            <person name="Pukall R."/>
            <person name="Woyke T."/>
            <person name="Bristow J."/>
            <person name="Eisen J."/>
            <person name="Markowitz V."/>
            <person name="Hugenholtz P."/>
            <person name="Kyrpides N."/>
            <person name="Klenk H."/>
            <person name="Detter J."/>
        </authorList>
    </citation>
    <scope>NUCLEOTIDE SEQUENCE [LARGE SCALE GENOMIC DNA]</scope>
    <source>
        <strain evidence="8">ATCC 700841 / DSM 12885 / JCM 10246 / 7p75a</strain>
    </source>
</reference>
<evidence type="ECO:0000256" key="1">
    <source>
        <dbReference type="ARBA" id="ARBA00001933"/>
    </source>
</evidence>
<dbReference type="eggNOG" id="COG0626">
    <property type="taxonomic scope" value="Bacteria"/>
</dbReference>
<sequence length="456" mass="47845">MQVEPGPGGAPSGAGGHAPLHGAPVAPAAPPRTLRVETRVVHAGVRRDPRTGSVSVPIYQTATYEHPGPGQTTGWDYSRLHNPTREAFEAAVAALEDGFAALAFASGMAAITAVLHLFKPGDHLVVTEDLYGHTWRVLEELFRHLGVAYTLADTTDAAAVAAALTPATRAVLVESPTNPLMRVADLDGLAALCRARRLWLIVDSTLFTPLFQRPLARGAHVVIHSASKYLAGHNDVVAGVAVADGPALADELASIRTVTGGILGPHDAWLAVRGLKTLALRMEQAQRNALTLAHWLAAHPAVAAVYYPGLPSSPFHRRCVEQAAGFGAMLSFRLREPGKADQVLRRLGLVIFAESFGGVESLITHPASTTHKEMPLALRERLGIDAGLLRLSVGIEAVEDLAADLEYALEGPSGLPVAEARQRAEATLAALSGREASKPCAAGRATGVEPAPGAAH</sequence>
<reference evidence="7 8" key="1">
    <citation type="journal article" date="2010" name="Stand. Genomic Sci.">
        <title>Complete genome sequence of Thermaerobacter marianensis type strain (7p75a).</title>
        <authorList>
            <person name="Han C."/>
            <person name="Gu W."/>
            <person name="Zhang X."/>
            <person name="Lapidus A."/>
            <person name="Nolan M."/>
            <person name="Copeland A."/>
            <person name="Lucas S."/>
            <person name="Del Rio T.G."/>
            <person name="Tice H."/>
            <person name="Cheng J.F."/>
            <person name="Tapia R."/>
            <person name="Goodwin L."/>
            <person name="Pitluck S."/>
            <person name="Pagani I."/>
            <person name="Ivanova N."/>
            <person name="Mavromatis K."/>
            <person name="Mikhailova N."/>
            <person name="Pati A."/>
            <person name="Chen A."/>
            <person name="Palaniappan K."/>
            <person name="Land M."/>
            <person name="Hauser L."/>
            <person name="Chang Y.J."/>
            <person name="Jeffries C.D."/>
            <person name="Schneider S."/>
            <person name="Rohde M."/>
            <person name="Goker M."/>
            <person name="Pukall R."/>
            <person name="Woyke T."/>
            <person name="Bristow J."/>
            <person name="Eisen J.A."/>
            <person name="Markowitz V."/>
            <person name="Hugenholtz P."/>
            <person name="Kyrpides N.C."/>
            <person name="Klenk H.P."/>
            <person name="Detter J.C."/>
        </authorList>
    </citation>
    <scope>NUCLEOTIDE SEQUENCE [LARGE SCALE GENOMIC DNA]</scope>
    <source>
        <strain evidence="8">ATCC 700841 / DSM 12885 / JCM 10246 / 7p75a</strain>
    </source>
</reference>
<comment type="cofactor">
    <cofactor evidence="1 5">
        <name>pyridoxal 5'-phosphate</name>
        <dbReference type="ChEBI" id="CHEBI:597326"/>
    </cofactor>
</comment>
<dbReference type="SUPFAM" id="SSF53383">
    <property type="entry name" value="PLP-dependent transferases"/>
    <property type="match status" value="1"/>
</dbReference>
<keyword evidence="8" id="KW-1185">Reference proteome</keyword>
<evidence type="ECO:0000313" key="8">
    <source>
        <dbReference type="Proteomes" id="UP000008915"/>
    </source>
</evidence>